<dbReference type="InterPro" id="IPR025157">
    <property type="entry name" value="Hemagglutinin_rpt"/>
</dbReference>
<sequence length="2207" mass="236003">MRRNDLARKITSWLTLGVFSLQPSLAFATDIVADASAPEAQRPYVTETASGVPLVQIARPDGGDVSVNRYEAFSVPERGAILNNAFLFSNTQLAGYIEGNPNLSGGPARIIVNEVMSDRPSELRGFLEVAGTKADVIIANPNGIYADGAGFLNASRAILAAGHVLHDPSGGYTGLRTDDGRIDIRGKGLDARGAESAEIYARAVEVNAGLWANHAKIVAGRNEIGRDGSITPIASETAVPAPHYAIDLADIGGMYANRITLIGTEKGLGVNLTGQLSATQAVSLDVNGNLKTTGNVYSDGDVSLRAGQIENTNLIYGGKNTSIDARQLTNKSGGRIYGGTVTIQAGNVTNETDRALEDRLASEVHTLSHHAAQVEAAHMDLAARNGASLPSLLSSYRERIGQAEASYDAQQRRVDALRDELASHPAGVIAAHDQLKIHADTVQNSGNALLYSGKDLSITANETVKNRGARIEAQGSIVITAPHIENENAAFAAKRSITKASMNPTKIRIDEPGHSEQGKAFPAGEFREVGSGYGAYHSYMAKKPIYERAAYEPVAQLTPAEIAAGETPVPAEIVGTLAPNYDYDDPIFAELGVTSMASPRPAHGDPAQAAWDAQYRSILAALNEKIDAYNREAEEYNRTTAQAAGQKINLLTFIETADVHSAETVTSSLPAAIRAGNSITLHGDTENTDSTISAGGTLRADGALTENAHMQQEQTVTLGTTQGSYTERRSWLHKGKVRKYHGKACMTPEVVRTNPTPIGVHVIEENAAAESIEDAQRDRVARTLSPFGLSSHPQTAGTSTGGAEHLSLSALYRVHPESTAKYLVETDPAFTDRKKFLSSDYMYQRLRWDPDRIPKRIGDGFYEQQLLADQILRQTGKRHLDGYTDDETAFKALMDAGISYAQKMNLAPGIALSKEQIAALTSDMIWLEEREVEVNGKKERAVYPVLYTKNTQGLRLTEGGSLISARNIIVETKDALKNAGTLYGENIIVQAGEIENTGRMRGQKIGLKSERDIHVQGSVIGDKAVALEAGNNITAESTTEKLAHQDVLNTTAGIAVKGDEGVLVVSAGKNIALAGATLSALGKNGSVLLSAGENISLDTKKLQSEKDMTANAENYLRIKRGTELGTEIRADGNISLAAGNDLKARAATIESKNGTVSLSAGNDISLTAGRETAEDHYGIRYKSGGLLSAKTTAIRTDNETDTAITSKVTGANVSIAAKRDASFTAADIAADHDVKIAAGRNISAASAENVAHAENFKEVKKSGVFSSGGLGFTIGTQKTKTTHDSDAITQQGTNIAALGGSVSIAAGENAHISSSNILAAKNATIAAKETILDGKDNIYRESFTQESRTTGLTVSLSHGLLSLGQEIAAPLQRLGEVKDDRLKAVYAWKAGRLIHENFGKGQNPLKDASGFSLNLSLGTSKTYSRTESTSKEYVGSAIRAGRTASLTAAEHDLSVKGSQVAGKDVSLKAKGDVRLEAGENTSVTTSENKTSAASIGASFSPQGLSGLSLSASSAKGKSKESRTSYTPTEAKAAGTLKLESGKDTNILGSKAKGEKIEANVGGNLTIETLQEKETYEEKNTSAGFNLSWSMNQMLDPAGSGKILRSFSKPTVGASVSKGSLESHYRSAHEQAGLFAGKDGFDIYVEKNTDLKGAVIASEAEAGKNRLSTGTFSFSDLKNEADYSSKSIGAAYHHYGNYDKMSQKEKDKVYNTIGLTPNISMPAKGDAKSTTRAAVAQGTINVRDNPTQDLSALSRDTENALNELGRIFDKQKIEEQQELAKVFGEEAFRLAHNLPDDGSGRKIAVHAIIGGIMSQITGAGFASGAIGAGVNEAVIGEIKKIKDPGTAQIVSAIVGAAAAKAVGGNAGAGASAAAAGTKWNFLYRWQERQMQEELSKAKTEEERQTIIERYEKIYQENEQERNAYAKYLADNTLLSDYGILKEVNRKYADIVEVVKGDGFELRRNNPINYNTEQTRFFPFYLADGLKDGLIMHGVGTIEGFRAIADDPFKVIKDVTETLGELFSSGELGNSLKDTLYEQLNILEDGDAYDKGFIVGAVLEEIAELAVPEAKISKLKYLTKGTKISSIVEIEKGFDNFYRLKRQLGDPGKGLQWHHIVEQSQIKSYRAGFAPEQIHNVGNVIALPSGKGSIHSEISKIYSSKYLFTGDKTVRDWLATQSFEEQFKFGIQQLEKFGTVTLDHGHWVFKPFN</sequence>
<comment type="caution">
    <text evidence="5">The sequence shown here is derived from an EMBL/GenBank/DDBJ whole genome shotgun (WGS) entry which is preliminary data.</text>
</comment>
<name>A0ABV3X6Y7_9FIRM</name>
<dbReference type="Gene3D" id="2.160.20.10">
    <property type="entry name" value="Single-stranded right-handed beta-helix, Pectin lyase-like"/>
    <property type="match status" value="1"/>
</dbReference>
<dbReference type="Pfam" id="PF05860">
    <property type="entry name" value="TPS"/>
    <property type="match status" value="1"/>
</dbReference>
<evidence type="ECO:0000313" key="5">
    <source>
        <dbReference type="EMBL" id="MEX5285357.1"/>
    </source>
</evidence>
<dbReference type="InterPro" id="IPR011050">
    <property type="entry name" value="Pectin_lyase_fold/virulence"/>
</dbReference>
<feature type="chain" id="PRO_5046239835" evidence="3">
    <location>
        <begin position="29"/>
        <end position="2207"/>
    </location>
</feature>
<dbReference type="RefSeq" id="WP_368847083.1">
    <property type="nucleotide sequence ID" value="NZ_CP194411.1"/>
</dbReference>
<dbReference type="Proteomes" id="UP001559623">
    <property type="component" value="Unassembled WGS sequence"/>
</dbReference>
<dbReference type="InterPro" id="IPR008638">
    <property type="entry name" value="FhaB/CdiA-like_TPS"/>
</dbReference>
<feature type="coiled-coil region" evidence="1">
    <location>
        <begin position="393"/>
        <end position="420"/>
    </location>
</feature>
<proteinExistence type="predicted"/>
<dbReference type="SMART" id="SM00912">
    <property type="entry name" value="Haemagg_act"/>
    <property type="match status" value="1"/>
</dbReference>
<evidence type="ECO:0000256" key="1">
    <source>
        <dbReference type="SAM" id="Coils"/>
    </source>
</evidence>
<gene>
    <name evidence="5" type="ORF">QCO44_06860</name>
</gene>
<feature type="coiled-coil region" evidence="1">
    <location>
        <begin position="619"/>
        <end position="646"/>
    </location>
</feature>
<evidence type="ECO:0000256" key="2">
    <source>
        <dbReference type="SAM" id="MobiDB-lite"/>
    </source>
</evidence>
<feature type="compositionally biased region" description="Polar residues" evidence="2">
    <location>
        <begin position="1479"/>
        <end position="1497"/>
    </location>
</feature>
<reference evidence="5 6" key="1">
    <citation type="submission" date="2023-04" db="EMBL/GenBank/DDBJ databases">
        <title>Genome Sequence of Selenomonas sputigena ATCC 33150.</title>
        <authorList>
            <person name="Miller D.P."/>
            <person name="Anvari S."/>
            <person name="Polson S.W."/>
            <person name="Macdonald M."/>
            <person name="Mcdowell J.V."/>
        </authorList>
    </citation>
    <scope>NUCLEOTIDE SEQUENCE [LARGE SCALE GENOMIC DNA]</scope>
    <source>
        <strain evidence="5 6">ATCC 33150</strain>
    </source>
</reference>
<feature type="region of interest" description="Disordered" evidence="2">
    <location>
        <begin position="1478"/>
        <end position="1497"/>
    </location>
</feature>
<keyword evidence="6" id="KW-1185">Reference proteome</keyword>
<protein>
    <submittedName>
        <fullName evidence="5">Hemagglutinin repeat-containing protein</fullName>
    </submittedName>
</protein>
<feature type="region of interest" description="Disordered" evidence="2">
    <location>
        <begin position="1509"/>
        <end position="1532"/>
    </location>
</feature>
<evidence type="ECO:0000313" key="6">
    <source>
        <dbReference type="Proteomes" id="UP001559623"/>
    </source>
</evidence>
<dbReference type="SUPFAM" id="SSF51126">
    <property type="entry name" value="Pectin lyase-like"/>
    <property type="match status" value="1"/>
</dbReference>
<feature type="domain" description="Filamentous haemagglutinin FhaB/tRNA nuclease CdiA-like TPS" evidence="4">
    <location>
        <begin position="49"/>
        <end position="169"/>
    </location>
</feature>
<evidence type="ECO:0000256" key="3">
    <source>
        <dbReference type="SAM" id="SignalP"/>
    </source>
</evidence>
<dbReference type="NCBIfam" id="TIGR01731">
    <property type="entry name" value="fil_hemag_20aa"/>
    <property type="match status" value="3"/>
</dbReference>
<feature type="signal peptide" evidence="3">
    <location>
        <begin position="1"/>
        <end position="28"/>
    </location>
</feature>
<evidence type="ECO:0000259" key="4">
    <source>
        <dbReference type="SMART" id="SM00912"/>
    </source>
</evidence>
<organism evidence="5 6">
    <name type="scientific">Selenomonas sputigena</name>
    <dbReference type="NCBI Taxonomy" id="69823"/>
    <lineage>
        <taxon>Bacteria</taxon>
        <taxon>Bacillati</taxon>
        <taxon>Bacillota</taxon>
        <taxon>Negativicutes</taxon>
        <taxon>Selenomonadales</taxon>
        <taxon>Selenomonadaceae</taxon>
        <taxon>Selenomonas</taxon>
    </lineage>
</organism>
<dbReference type="Pfam" id="PF13332">
    <property type="entry name" value="Fil_haemagg_2"/>
    <property type="match status" value="3"/>
</dbReference>
<dbReference type="EMBL" id="JARVLH010000003">
    <property type="protein sequence ID" value="MEX5285357.1"/>
    <property type="molecule type" value="Genomic_DNA"/>
</dbReference>
<keyword evidence="3" id="KW-0732">Signal</keyword>
<dbReference type="InterPro" id="IPR012334">
    <property type="entry name" value="Pectin_lyas_fold"/>
</dbReference>
<dbReference type="InterPro" id="IPR010069">
    <property type="entry name" value="CdiA_FHA1_rpt"/>
</dbReference>
<keyword evidence="1" id="KW-0175">Coiled coil</keyword>
<accession>A0ABV3X6Y7</accession>
<dbReference type="NCBIfam" id="TIGR01901">
    <property type="entry name" value="adhes_NPXG"/>
    <property type="match status" value="1"/>
</dbReference>